<dbReference type="Gene3D" id="3.90.180.10">
    <property type="entry name" value="Medium-chain alcohol dehydrogenases, catalytic domain"/>
    <property type="match status" value="1"/>
</dbReference>
<evidence type="ECO:0008006" key="3">
    <source>
        <dbReference type="Google" id="ProtNLM"/>
    </source>
</evidence>
<evidence type="ECO:0000313" key="1">
    <source>
        <dbReference type="EMBL" id="TET59357.1"/>
    </source>
</evidence>
<reference evidence="1 2" key="1">
    <citation type="submission" date="2019-03" db="EMBL/GenBank/DDBJ databases">
        <title>Metabolic potential of uncultured bacteria and archaea associated with petroleum seepage in deep-sea sediments.</title>
        <authorList>
            <person name="Dong X."/>
            <person name="Hubert C."/>
        </authorList>
    </citation>
    <scope>NUCLEOTIDE SEQUENCE [LARGE SCALE GENOMIC DNA]</scope>
    <source>
        <strain evidence="1">E29_bin52</strain>
    </source>
</reference>
<gene>
    <name evidence="1" type="ORF">E3J48_07930</name>
</gene>
<evidence type="ECO:0000313" key="2">
    <source>
        <dbReference type="Proteomes" id="UP000319130"/>
    </source>
</evidence>
<organism evidence="1 2">
    <name type="scientific">Aerophobetes bacterium</name>
    <dbReference type="NCBI Taxonomy" id="2030807"/>
    <lineage>
        <taxon>Bacteria</taxon>
        <taxon>Candidatus Aerophobota</taxon>
    </lineage>
</organism>
<name>A0A523VX61_UNCAE</name>
<accession>A0A523VX61</accession>
<protein>
    <recommendedName>
        <fullName evidence="3">Alcohol dehydrogenase</fullName>
    </recommendedName>
</protein>
<dbReference type="InterPro" id="IPR011032">
    <property type="entry name" value="GroES-like_sf"/>
</dbReference>
<dbReference type="SUPFAM" id="SSF50129">
    <property type="entry name" value="GroES-like"/>
    <property type="match status" value="1"/>
</dbReference>
<sequence>MKAMVLREISSIEKEPLQMIDLAVPEPNSKEILIKILTCGVCHTELDEIEGRLHPKTSHSPRP</sequence>
<comment type="caution">
    <text evidence="1">The sequence shown here is derived from an EMBL/GenBank/DDBJ whole genome shotgun (WGS) entry which is preliminary data.</text>
</comment>
<dbReference type="AlphaFoldDB" id="A0A523VX61"/>
<proteinExistence type="predicted"/>
<dbReference type="EMBL" id="SOIZ01000365">
    <property type="protein sequence ID" value="TET59357.1"/>
    <property type="molecule type" value="Genomic_DNA"/>
</dbReference>
<dbReference type="Proteomes" id="UP000319130">
    <property type="component" value="Unassembled WGS sequence"/>
</dbReference>